<reference evidence="1" key="2">
    <citation type="journal article" date="2023" name="IMA Fungus">
        <title>Comparative genomic study of the Penicillium genus elucidates a diverse pangenome and 15 lateral gene transfer events.</title>
        <authorList>
            <person name="Petersen C."/>
            <person name="Sorensen T."/>
            <person name="Nielsen M.R."/>
            <person name="Sondergaard T.E."/>
            <person name="Sorensen J.L."/>
            <person name="Fitzpatrick D.A."/>
            <person name="Frisvad J.C."/>
            <person name="Nielsen K.L."/>
        </authorList>
    </citation>
    <scope>NUCLEOTIDE SEQUENCE</scope>
    <source>
        <strain evidence="1">IBT 21917</strain>
    </source>
</reference>
<dbReference type="AlphaFoldDB" id="A0A9W9LQT6"/>
<accession>A0A9W9LQT6</accession>
<sequence>MGIRDTVKHLSLSLELCPIFYTSHWSEKIHGVFAEALVPFQGILKHFARLQTAEIPPLILLGWSHVDAPSLAALLPTQLQKLCLRGDMECVGGYQWEMDAVAEAIQSFLPLAQSATPELKSIQLRLFNPDDPITWGQEHAEAARAPCRALGLDMDIRLTTDSLSPGLWTTSRALWEYVHRGR</sequence>
<reference evidence="1" key="1">
    <citation type="submission" date="2022-11" db="EMBL/GenBank/DDBJ databases">
        <authorList>
            <person name="Petersen C."/>
        </authorList>
    </citation>
    <scope>NUCLEOTIDE SEQUENCE</scope>
    <source>
        <strain evidence="1">IBT 21917</strain>
    </source>
</reference>
<dbReference type="OrthoDB" id="4191831at2759"/>
<evidence type="ECO:0000313" key="1">
    <source>
        <dbReference type="EMBL" id="KAJ5171670.1"/>
    </source>
</evidence>
<protein>
    <submittedName>
        <fullName evidence="1">Uncharacterized protein</fullName>
    </submittedName>
</protein>
<comment type="caution">
    <text evidence="1">The sequence shown here is derived from an EMBL/GenBank/DDBJ whole genome shotgun (WGS) entry which is preliminary data.</text>
</comment>
<gene>
    <name evidence="1" type="ORF">N7492_004263</name>
</gene>
<organism evidence="1 2">
    <name type="scientific">Penicillium capsulatum</name>
    <dbReference type="NCBI Taxonomy" id="69766"/>
    <lineage>
        <taxon>Eukaryota</taxon>
        <taxon>Fungi</taxon>
        <taxon>Dikarya</taxon>
        <taxon>Ascomycota</taxon>
        <taxon>Pezizomycotina</taxon>
        <taxon>Eurotiomycetes</taxon>
        <taxon>Eurotiomycetidae</taxon>
        <taxon>Eurotiales</taxon>
        <taxon>Aspergillaceae</taxon>
        <taxon>Penicillium</taxon>
    </lineage>
</organism>
<dbReference type="EMBL" id="JAPQKO010000003">
    <property type="protein sequence ID" value="KAJ5171670.1"/>
    <property type="molecule type" value="Genomic_DNA"/>
</dbReference>
<proteinExistence type="predicted"/>
<name>A0A9W9LQT6_9EURO</name>
<evidence type="ECO:0000313" key="2">
    <source>
        <dbReference type="Proteomes" id="UP001146351"/>
    </source>
</evidence>
<dbReference type="Proteomes" id="UP001146351">
    <property type="component" value="Unassembled WGS sequence"/>
</dbReference>
<keyword evidence="2" id="KW-1185">Reference proteome</keyword>